<sequence length="1758" mass="194479">MPINPFDQGGQLGLDLFGTTALTPADLNPVGLIRIPMKENPVDDTDEADTPAGQGSRSSRSDATRRGTNFRLDGARNLAAGWKARAQDNLAAIRLLQLIETQNRPATPDEQAQLIKFCAFSSTELAQGVFRAAGSTLPSTAGADAGEETAAQAHGDEGFRAGWAEIGRDLETLVSPHERAGLMRATQYAHYTPEFIIRALWSAVARLGYAGGRVLEPGCGTGLFIALAPEAIAVNSHFTGIEADPVTARITRLLFPESQIRREDFTKAKLIGDFDLAIGNPPFSDRTQRLTEITPPTAMSLHDYFIARSIYHLRPGGLAAFVVSRWTMDKIDDTARKIIADKADLLGAVRLPAGAMRADAGTDVVVDLLVFRARADEEIPGPVNWIGTAEALPATDETPAVAINRYFLDHPAQVLGTHDRTTSPYGLVYSCKGDTGPGLEAAIHAALAILPSGVHTPDPARFRKPDELGEPVYTGHAADGATIREGSYLVIRNRLHQVVDGIPTEIPVKQKNSKRDGIPLLSAQIIDGLIPIRDAVREVLRAQEADLPWQQAQQKLRLVYGRFVRTYGAINRTQVVTITDEETGKTRDIVRRPNLAPFADDPDVWLVASIEEYDLDSDKGRHGAIFDRRVIHPPAEPMIETAADALTVCLHDRGSVDPDYIAELLGTTAETVISLLPNAIFLNPETQRWETSDAYLSGPVRTKLAIARAAAVEDPRFESNVTALEAAQPVDLKPSEITARLGATWIPTNVIERFCTEIIGVTTRINHVREVGSWTLNVSAFVGVGACTTEWGTARRHAGHLLDDALNSQIPQIWDTWMEDGRERRELNVVETEAAKEKLSKIKTAFQSWVWTDAERAETLCRIYNDLMNNLVPRHFDGSHLTLPGASSVISFYPHQKRVIWRIIADGATYIAHAVGAGKTFSMAAAVMEQKRLGMITKAMMVVPGHCLAQASREFLQLYPTARILVADETNFAKAKRQRFLARAATGEWDCIIITHSAFKFIAVPASFERSMLEDQISAMEEILTTVDSDDRISRKRIERIKEGFEARLDALGSDKDDLLTIGEIGIDQIIVDEAQEFRKLSFPTNMATLKGVDPNGSQRAWDLFVKARFVDQKNPGRALLMASGTPITNTMGELYTLQRFFAEDILTRMGLQHFDGWAANFGDARTDLELQPSGQYKPVTRFSEFVNVPELIDIFRSFADVVQKADLREYLKLPRIATGKRQLVTVEPSTHFRMYQRFLDHRIKEIEARKGKPQKGDDILLSVITDGRHAAIDLRLVTQGGMPDPDSKLNALIDKVFETWRDTAERRYLQPDGEEYPNHGAGQMIFSDLGTMNVEKTRGFSAYRWIRDQLIERGVPAGQIAFMQDYRKAADKQRVVSDFNAGRVRILIGSSQTMGTGVNGQKRLVALHHLDVPWLPSDIEQREGRIERQGNQNEEIAIYAYATQTSMDATMWQNNERKQRFIEASLSGDRTIRRLEDAGSQSNQFAMAKAIASGDQRLMQKAGLEAELARLRRLSDAHIDGQISIRRTLNEARWSIETATKRIAGFDQDIARRIDTTGDAFAMTIGETRFTERKHAGSALIRTIMESAWEQKEAIAGEIGGFEFSLRVMRSRQGGIDDAKVILHLTDQRLTIEMPDEMNALGVIARIESVINRLEIQRDRAQEDLINAEHRISEYQSRLGVPFELQAELDAKRAELAAIDKALAATESEANTGAGPNASGAGDQPPEFPAMFARRSSLEDDPTDDVGTASSGADQDE</sequence>
<name>A0A8G2CP18_ACIRU</name>
<comment type="similarity">
    <text evidence="1">Belongs to the N(4)/N(6)-methyltransferase family.</text>
</comment>
<dbReference type="InterPro" id="IPR014001">
    <property type="entry name" value="Helicase_ATP-bd"/>
</dbReference>
<dbReference type="GO" id="GO:0009307">
    <property type="term" value="P:DNA restriction-modification system"/>
    <property type="evidence" value="ECO:0007669"/>
    <property type="project" value="UniProtKB-KW"/>
</dbReference>
<feature type="region of interest" description="Disordered" evidence="3">
    <location>
        <begin position="1708"/>
        <end position="1758"/>
    </location>
</feature>
<dbReference type="Pfam" id="PF00271">
    <property type="entry name" value="Helicase_C"/>
    <property type="match status" value="1"/>
</dbReference>
<organism evidence="5 6">
    <name type="scientific">Acidiphilium rubrum</name>
    <dbReference type="NCBI Taxonomy" id="526"/>
    <lineage>
        <taxon>Bacteria</taxon>
        <taxon>Pseudomonadati</taxon>
        <taxon>Pseudomonadota</taxon>
        <taxon>Alphaproteobacteria</taxon>
        <taxon>Acetobacterales</taxon>
        <taxon>Acidocellaceae</taxon>
        <taxon>Acidiphilium</taxon>
    </lineage>
</organism>
<feature type="region of interest" description="Disordered" evidence="3">
    <location>
        <begin position="39"/>
        <end position="68"/>
    </location>
</feature>
<dbReference type="PANTHER" id="PTHR41313:SF1">
    <property type="entry name" value="DNA METHYLASE ADENINE-SPECIFIC DOMAIN-CONTAINING PROTEIN"/>
    <property type="match status" value="1"/>
</dbReference>
<reference evidence="5 6" key="1">
    <citation type="submission" date="2017-01" db="EMBL/GenBank/DDBJ databases">
        <authorList>
            <person name="Varghese N."/>
            <person name="Submissions S."/>
        </authorList>
    </citation>
    <scope>NUCLEOTIDE SEQUENCE [LARGE SCALE GENOMIC DNA]</scope>
    <source>
        <strain evidence="5 6">ATCC 35905</strain>
    </source>
</reference>
<keyword evidence="5" id="KW-0808">Transferase</keyword>
<dbReference type="GO" id="GO:0032259">
    <property type="term" value="P:methylation"/>
    <property type="evidence" value="ECO:0007669"/>
    <property type="project" value="UniProtKB-KW"/>
</dbReference>
<dbReference type="PANTHER" id="PTHR41313">
    <property type="entry name" value="ADENINE-SPECIFIC METHYLTRANSFERASE"/>
    <property type="match status" value="1"/>
</dbReference>
<dbReference type="GO" id="GO:0005524">
    <property type="term" value="F:ATP binding"/>
    <property type="evidence" value="ECO:0007669"/>
    <property type="project" value="InterPro"/>
</dbReference>
<keyword evidence="6" id="KW-1185">Reference proteome</keyword>
<evidence type="ECO:0000256" key="1">
    <source>
        <dbReference type="ARBA" id="ARBA00006594"/>
    </source>
</evidence>
<dbReference type="PRINTS" id="PR00507">
    <property type="entry name" value="N12N6MTFRASE"/>
</dbReference>
<dbReference type="InterPro" id="IPR006935">
    <property type="entry name" value="Helicase/UvrB_N"/>
</dbReference>
<keyword evidence="2" id="KW-0680">Restriction system</keyword>
<feature type="domain" description="Helicase ATP-binding" evidence="4">
    <location>
        <begin position="888"/>
        <end position="1155"/>
    </location>
</feature>
<protein>
    <submittedName>
        <fullName evidence="5">Adenine-specific DNA methylase, N12 class</fullName>
    </submittedName>
</protein>
<evidence type="ECO:0000313" key="6">
    <source>
        <dbReference type="Proteomes" id="UP000186308"/>
    </source>
</evidence>
<dbReference type="InterPro" id="IPR003356">
    <property type="entry name" value="DNA_methylase_A-5"/>
</dbReference>
<dbReference type="InterPro" id="IPR027417">
    <property type="entry name" value="P-loop_NTPase"/>
</dbReference>
<dbReference type="SMART" id="SM00487">
    <property type="entry name" value="DEXDc"/>
    <property type="match status" value="1"/>
</dbReference>
<proteinExistence type="inferred from homology"/>
<dbReference type="GO" id="GO:0008170">
    <property type="term" value="F:N-methyltransferase activity"/>
    <property type="evidence" value="ECO:0007669"/>
    <property type="project" value="InterPro"/>
</dbReference>
<evidence type="ECO:0000256" key="2">
    <source>
        <dbReference type="ARBA" id="ARBA00022747"/>
    </source>
</evidence>
<evidence type="ECO:0000256" key="3">
    <source>
        <dbReference type="SAM" id="MobiDB-lite"/>
    </source>
</evidence>
<dbReference type="InterPro" id="IPR001650">
    <property type="entry name" value="Helicase_C-like"/>
</dbReference>
<dbReference type="SUPFAM" id="SSF52540">
    <property type="entry name" value="P-loop containing nucleoside triphosphate hydrolases"/>
    <property type="match status" value="2"/>
</dbReference>
<dbReference type="PROSITE" id="PS00092">
    <property type="entry name" value="N6_MTASE"/>
    <property type="match status" value="1"/>
</dbReference>
<dbReference type="Gene3D" id="3.40.50.300">
    <property type="entry name" value="P-loop containing nucleotide triphosphate hydrolases"/>
    <property type="match status" value="2"/>
</dbReference>
<dbReference type="GO" id="GO:0016787">
    <property type="term" value="F:hydrolase activity"/>
    <property type="evidence" value="ECO:0007669"/>
    <property type="project" value="InterPro"/>
</dbReference>
<dbReference type="InterPro" id="IPR029063">
    <property type="entry name" value="SAM-dependent_MTases_sf"/>
</dbReference>
<dbReference type="Proteomes" id="UP000186308">
    <property type="component" value="Unassembled WGS sequence"/>
</dbReference>
<dbReference type="InterPro" id="IPR052933">
    <property type="entry name" value="DNA_Protect_Modify"/>
</dbReference>
<keyword evidence="5" id="KW-0489">Methyltransferase</keyword>
<comment type="caution">
    <text evidence="5">The sequence shown here is derived from an EMBL/GenBank/DDBJ whole genome shotgun (WGS) entry which is preliminary data.</text>
</comment>
<accession>A0A8G2CP18</accession>
<dbReference type="Pfam" id="PF04851">
    <property type="entry name" value="ResIII"/>
    <property type="match status" value="1"/>
</dbReference>
<dbReference type="Gene3D" id="3.40.50.150">
    <property type="entry name" value="Vaccinia Virus protein VP39"/>
    <property type="match status" value="1"/>
</dbReference>
<dbReference type="InterPro" id="IPR002052">
    <property type="entry name" value="DNA_methylase_N6_adenine_CS"/>
</dbReference>
<dbReference type="SUPFAM" id="SSF53335">
    <property type="entry name" value="S-adenosyl-L-methionine-dependent methyltransferases"/>
    <property type="match status" value="1"/>
</dbReference>
<dbReference type="OrthoDB" id="9814088at2"/>
<gene>
    <name evidence="5" type="ORF">SAMN05421828_1499</name>
</gene>
<dbReference type="RefSeq" id="WP_076454825.1">
    <property type="nucleotide sequence ID" value="NZ_FTNE01000049.1"/>
</dbReference>
<feature type="compositionally biased region" description="Polar residues" evidence="3">
    <location>
        <begin position="1749"/>
        <end position="1758"/>
    </location>
</feature>
<dbReference type="GO" id="GO:0003677">
    <property type="term" value="F:DNA binding"/>
    <property type="evidence" value="ECO:0007669"/>
    <property type="project" value="InterPro"/>
</dbReference>
<dbReference type="CDD" id="cd02440">
    <property type="entry name" value="AdoMet_MTases"/>
    <property type="match status" value="1"/>
</dbReference>
<evidence type="ECO:0000313" key="5">
    <source>
        <dbReference type="EMBL" id="SIR53816.1"/>
    </source>
</evidence>
<evidence type="ECO:0000259" key="4">
    <source>
        <dbReference type="SMART" id="SM00487"/>
    </source>
</evidence>
<dbReference type="EMBL" id="FTNE01000049">
    <property type="protein sequence ID" value="SIR53816.1"/>
    <property type="molecule type" value="Genomic_DNA"/>
</dbReference>
<dbReference type="Pfam" id="PF02384">
    <property type="entry name" value="N6_Mtase"/>
    <property type="match status" value="1"/>
</dbReference>